<dbReference type="InterPro" id="IPR011053">
    <property type="entry name" value="Single_hybrid_motif"/>
</dbReference>
<dbReference type="Pfam" id="PF01039">
    <property type="entry name" value="Carboxyl_trans"/>
    <property type="match status" value="1"/>
</dbReference>
<feature type="domain" description="CoA carboxyltransferase C-terminal" evidence="14">
    <location>
        <begin position="267"/>
        <end position="533"/>
    </location>
</feature>
<dbReference type="GO" id="GO:0003989">
    <property type="term" value="F:acetyl-CoA carboxylase activity"/>
    <property type="evidence" value="ECO:0007669"/>
    <property type="project" value="UniProtKB-EC"/>
</dbReference>
<dbReference type="InterPro" id="IPR005481">
    <property type="entry name" value="BC-like_N"/>
</dbReference>
<dbReference type="HOGENOM" id="CLU_000395_3_7_1"/>
<keyword evidence="8" id="KW-0511">Multifunctional enzyme</keyword>
<dbReference type="EC" id="6.4.1.2" evidence="3"/>
<dbReference type="InterPro" id="IPR016185">
    <property type="entry name" value="PreATP-grasp_dom_sf"/>
</dbReference>
<dbReference type="PROSITE" id="PS50989">
    <property type="entry name" value="COA_CT_CTER"/>
    <property type="match status" value="1"/>
</dbReference>
<evidence type="ECO:0000313" key="16">
    <source>
        <dbReference type="Proteomes" id="UP000054321"/>
    </source>
</evidence>
<dbReference type="Pfam" id="PF02786">
    <property type="entry name" value="CPSase_L_D2"/>
    <property type="match status" value="1"/>
</dbReference>
<proteinExistence type="predicted"/>
<dbReference type="STRING" id="913774.A0A0C3DDL3"/>
<dbReference type="PROSITE" id="PS50975">
    <property type="entry name" value="ATP_GRASP"/>
    <property type="match status" value="1"/>
</dbReference>
<dbReference type="GO" id="GO:0005524">
    <property type="term" value="F:ATP binding"/>
    <property type="evidence" value="ECO:0007669"/>
    <property type="project" value="UniProtKB-UniRule"/>
</dbReference>
<dbReference type="SUPFAM" id="SSF51230">
    <property type="entry name" value="Single hybrid motif"/>
    <property type="match status" value="1"/>
</dbReference>
<evidence type="ECO:0000256" key="5">
    <source>
        <dbReference type="ARBA" id="ARBA00022741"/>
    </source>
</evidence>
<dbReference type="SUPFAM" id="SSF56059">
    <property type="entry name" value="Glutathione synthetase ATP-binding domain-like"/>
    <property type="match status" value="1"/>
</dbReference>
<dbReference type="InterPro" id="IPR005479">
    <property type="entry name" value="CPAse_ATP-bd"/>
</dbReference>
<evidence type="ECO:0000256" key="7">
    <source>
        <dbReference type="ARBA" id="ARBA00023267"/>
    </source>
</evidence>
<evidence type="ECO:0000256" key="1">
    <source>
        <dbReference type="ARBA" id="ARBA00001953"/>
    </source>
</evidence>
<dbReference type="SUPFAM" id="SSF51246">
    <property type="entry name" value="Rudiment single hybrid motif"/>
    <property type="match status" value="1"/>
</dbReference>
<dbReference type="UniPathway" id="UPA00655">
    <property type="reaction ID" value="UER00711"/>
</dbReference>
<dbReference type="GO" id="GO:0046872">
    <property type="term" value="F:metal ion binding"/>
    <property type="evidence" value="ECO:0007669"/>
    <property type="project" value="InterPro"/>
</dbReference>
<keyword evidence="4" id="KW-0436">Ligase</keyword>
<dbReference type="InterPro" id="IPR011763">
    <property type="entry name" value="COA_CT_C"/>
</dbReference>
<dbReference type="InterPro" id="IPR005482">
    <property type="entry name" value="Biotin_COase_C"/>
</dbReference>
<evidence type="ECO:0000259" key="14">
    <source>
        <dbReference type="PROSITE" id="PS50989"/>
    </source>
</evidence>
<dbReference type="Gene3D" id="3.30.470.20">
    <property type="entry name" value="ATP-grasp fold, B domain"/>
    <property type="match status" value="1"/>
</dbReference>
<feature type="domain" description="Biotin carboxylation" evidence="12">
    <location>
        <begin position="599"/>
        <end position="1060"/>
    </location>
</feature>
<evidence type="ECO:0000256" key="9">
    <source>
        <dbReference type="PROSITE-ProRule" id="PRU00409"/>
    </source>
</evidence>
<dbReference type="GO" id="GO:2001295">
    <property type="term" value="P:malonyl-CoA biosynthetic process"/>
    <property type="evidence" value="ECO:0007669"/>
    <property type="project" value="UniProtKB-UniPathway"/>
</dbReference>
<keyword evidence="16" id="KW-1185">Reference proteome</keyword>
<dbReference type="PROSITE" id="PS50979">
    <property type="entry name" value="BC"/>
    <property type="match status" value="1"/>
</dbReference>
<reference evidence="15 16" key="1">
    <citation type="submission" date="2014-04" db="EMBL/GenBank/DDBJ databases">
        <authorList>
            <consortium name="DOE Joint Genome Institute"/>
            <person name="Kuo A."/>
            <person name="Martino E."/>
            <person name="Perotto S."/>
            <person name="Kohler A."/>
            <person name="Nagy L.G."/>
            <person name="Floudas D."/>
            <person name="Copeland A."/>
            <person name="Barry K.W."/>
            <person name="Cichocki N."/>
            <person name="Veneault-Fourrey C."/>
            <person name="LaButti K."/>
            <person name="Lindquist E.A."/>
            <person name="Lipzen A."/>
            <person name="Lundell T."/>
            <person name="Morin E."/>
            <person name="Murat C."/>
            <person name="Sun H."/>
            <person name="Tunlid A."/>
            <person name="Henrissat B."/>
            <person name="Grigoriev I.V."/>
            <person name="Hibbett D.S."/>
            <person name="Martin F."/>
            <person name="Nordberg H.P."/>
            <person name="Cantor M.N."/>
            <person name="Hua S.X."/>
        </authorList>
    </citation>
    <scope>NUCLEOTIDE SEQUENCE [LARGE SCALE GENOMIC DNA]</scope>
    <source>
        <strain evidence="15 16">Zn</strain>
    </source>
</reference>
<evidence type="ECO:0000256" key="4">
    <source>
        <dbReference type="ARBA" id="ARBA00022598"/>
    </source>
</evidence>
<comment type="cofactor">
    <cofactor evidence="1">
        <name>biotin</name>
        <dbReference type="ChEBI" id="CHEBI:57586"/>
    </cofactor>
</comment>
<keyword evidence="5 9" id="KW-0547">Nucleotide-binding</keyword>
<dbReference type="SMART" id="SM00878">
    <property type="entry name" value="Biotin_carb_C"/>
    <property type="match status" value="1"/>
</dbReference>
<name>A0A0C3DDL3_OIDMZ</name>
<dbReference type="InterPro" id="IPR034733">
    <property type="entry name" value="AcCoA_carboxyl_beta"/>
</dbReference>
<comment type="pathway">
    <text evidence="2">Lipid metabolism; malonyl-CoA biosynthesis; malonyl-CoA from acetyl-CoA: step 1/1.</text>
</comment>
<accession>A0A0C3DDL3</accession>
<dbReference type="SUPFAM" id="SSF52096">
    <property type="entry name" value="ClpP/crotonase"/>
    <property type="match status" value="2"/>
</dbReference>
<dbReference type="SUPFAM" id="SSF52440">
    <property type="entry name" value="PreATP-grasp domain"/>
    <property type="match status" value="1"/>
</dbReference>
<protein>
    <recommendedName>
        <fullName evidence="3">acetyl-CoA carboxylase</fullName>
        <ecNumber evidence="3">6.4.1.2</ecNumber>
    </recommendedName>
</protein>
<dbReference type="EMBL" id="KN832878">
    <property type="protein sequence ID" value="KIN00053.1"/>
    <property type="molecule type" value="Genomic_DNA"/>
</dbReference>
<dbReference type="Gene3D" id="3.90.226.10">
    <property type="entry name" value="2-enoyl-CoA Hydratase, Chain A, domain 1"/>
    <property type="match status" value="2"/>
</dbReference>
<dbReference type="Pfam" id="PF00364">
    <property type="entry name" value="Biotin_lipoyl"/>
    <property type="match status" value="1"/>
</dbReference>
<dbReference type="InterPro" id="IPR029045">
    <property type="entry name" value="ClpP/crotonase-like_dom_sf"/>
</dbReference>
<evidence type="ECO:0000313" key="15">
    <source>
        <dbReference type="EMBL" id="KIN00053.1"/>
    </source>
</evidence>
<dbReference type="PROSITE" id="PS50980">
    <property type="entry name" value="COA_CT_NTER"/>
    <property type="match status" value="1"/>
</dbReference>
<evidence type="ECO:0000259" key="12">
    <source>
        <dbReference type="PROSITE" id="PS50979"/>
    </source>
</evidence>
<gene>
    <name evidence="15" type="ORF">OIDMADRAFT_126424</name>
</gene>
<dbReference type="PROSITE" id="PS00866">
    <property type="entry name" value="CPSASE_1"/>
    <property type="match status" value="1"/>
</dbReference>
<dbReference type="InterPro" id="IPR011054">
    <property type="entry name" value="Rudment_hybrid_motif"/>
</dbReference>
<evidence type="ECO:0000256" key="2">
    <source>
        <dbReference type="ARBA" id="ARBA00004956"/>
    </source>
</evidence>
<evidence type="ECO:0000259" key="10">
    <source>
        <dbReference type="PROSITE" id="PS50968"/>
    </source>
</evidence>
<feature type="domain" description="ATP-grasp" evidence="11">
    <location>
        <begin position="720"/>
        <end position="920"/>
    </location>
</feature>
<dbReference type="Pfam" id="PF00289">
    <property type="entry name" value="Biotin_carb_N"/>
    <property type="match status" value="1"/>
</dbReference>
<dbReference type="OrthoDB" id="196847at2759"/>
<dbReference type="InterPro" id="IPR050856">
    <property type="entry name" value="Biotin_carboxylase_complex"/>
</dbReference>
<dbReference type="CDD" id="cd06850">
    <property type="entry name" value="biotinyl_domain"/>
    <property type="match status" value="1"/>
</dbReference>
<dbReference type="PANTHER" id="PTHR18866:SF127">
    <property type="match status" value="1"/>
</dbReference>
<evidence type="ECO:0000259" key="11">
    <source>
        <dbReference type="PROSITE" id="PS50975"/>
    </source>
</evidence>
<dbReference type="InterPro" id="IPR011762">
    <property type="entry name" value="COA_CT_N"/>
</dbReference>
<dbReference type="InParanoid" id="A0A0C3DDL3"/>
<dbReference type="PANTHER" id="PTHR18866">
    <property type="entry name" value="CARBOXYLASE:PYRUVATE/ACETYL-COA/PROPIONYL-COA CARBOXYLASE"/>
    <property type="match status" value="1"/>
</dbReference>
<dbReference type="Gene3D" id="2.40.50.100">
    <property type="match status" value="1"/>
</dbReference>
<dbReference type="PROSITE" id="PS00867">
    <property type="entry name" value="CPSASE_2"/>
    <property type="match status" value="1"/>
</dbReference>
<dbReference type="InterPro" id="IPR000089">
    <property type="entry name" value="Biotin_lipoyl"/>
</dbReference>
<feature type="domain" description="Lipoyl-binding" evidence="10">
    <location>
        <begin position="1288"/>
        <end position="1359"/>
    </location>
</feature>
<evidence type="ECO:0000256" key="3">
    <source>
        <dbReference type="ARBA" id="ARBA00013058"/>
    </source>
</evidence>
<keyword evidence="7" id="KW-0092">Biotin</keyword>
<dbReference type="Pfam" id="PF02785">
    <property type="entry name" value="Biotin_carb_C"/>
    <property type="match status" value="1"/>
</dbReference>
<evidence type="ECO:0000259" key="13">
    <source>
        <dbReference type="PROSITE" id="PS50980"/>
    </source>
</evidence>
<keyword evidence="6 9" id="KW-0067">ATP-binding</keyword>
<dbReference type="Proteomes" id="UP000054321">
    <property type="component" value="Unassembled WGS sequence"/>
</dbReference>
<dbReference type="InterPro" id="IPR011764">
    <property type="entry name" value="Biotin_carboxylation_dom"/>
</dbReference>
<reference evidence="16" key="2">
    <citation type="submission" date="2015-01" db="EMBL/GenBank/DDBJ databases">
        <title>Evolutionary Origins and Diversification of the Mycorrhizal Mutualists.</title>
        <authorList>
            <consortium name="DOE Joint Genome Institute"/>
            <consortium name="Mycorrhizal Genomics Consortium"/>
            <person name="Kohler A."/>
            <person name="Kuo A."/>
            <person name="Nagy L.G."/>
            <person name="Floudas D."/>
            <person name="Copeland A."/>
            <person name="Barry K.W."/>
            <person name="Cichocki N."/>
            <person name="Veneault-Fourrey C."/>
            <person name="LaButti K."/>
            <person name="Lindquist E.A."/>
            <person name="Lipzen A."/>
            <person name="Lundell T."/>
            <person name="Morin E."/>
            <person name="Murat C."/>
            <person name="Riley R."/>
            <person name="Ohm R."/>
            <person name="Sun H."/>
            <person name="Tunlid A."/>
            <person name="Henrissat B."/>
            <person name="Grigoriev I.V."/>
            <person name="Hibbett D.S."/>
            <person name="Martin F."/>
        </authorList>
    </citation>
    <scope>NUCLEOTIDE SEQUENCE [LARGE SCALE GENOMIC DNA]</scope>
    <source>
        <strain evidence="16">Zn</strain>
    </source>
</reference>
<dbReference type="PROSITE" id="PS50968">
    <property type="entry name" value="BIOTINYL_LIPOYL"/>
    <property type="match status" value="1"/>
</dbReference>
<evidence type="ECO:0000256" key="6">
    <source>
        <dbReference type="ARBA" id="ARBA00022840"/>
    </source>
</evidence>
<organism evidence="15 16">
    <name type="scientific">Oidiodendron maius (strain Zn)</name>
    <dbReference type="NCBI Taxonomy" id="913774"/>
    <lineage>
        <taxon>Eukaryota</taxon>
        <taxon>Fungi</taxon>
        <taxon>Dikarya</taxon>
        <taxon>Ascomycota</taxon>
        <taxon>Pezizomycotina</taxon>
        <taxon>Leotiomycetes</taxon>
        <taxon>Leotiomycetes incertae sedis</taxon>
        <taxon>Myxotrichaceae</taxon>
        <taxon>Oidiodendron</taxon>
    </lineage>
</organism>
<sequence length="1359" mass="149282">MATASTTFPQATSLVDRKATAFRDNRLKWEKIIHDFESALAEASQESKAPKAIQTHTSRQLLARDRVALLRDPGTPFLELCSFAGHKMDDSSPSASLVAGIGVVRSVLISVCRQNRITAIASENNLPLIALVQSAGVFLPQQFRVFHKGGQIFRDLALRSKNGQPSCAVVFGSSTAGGAYHPALSDYTIFVKDQAQVFLGGPPLVKMATGEIAEAEELGGADMHSTVTGLSDQLAVDELDAIRKAREWVMAIPAARTQAMRIKPVQEILEPRYDVEELFGIIDPDIRQPLDMREVLLRIVDDSRIEDFKPLYGRGMITAWAHIHGHLTGIIANQHPVILPNESDKATHFIGLCNQGRNPIIFLHNVTGFMVGLKTERAGLIKKGAKLVSAVSTSTVPHISIICGASYGAGNYAMCGRAYAPRFLFSWPTSRCSVMGPDQLGGVMETITRKSAERAEMVINEEEVKASVAKFSDRVREDSSRSCINANSFRISSLPPPTTMTRTSRLICSMRAPFPVREKKVKVQDSLESMSKEQSCKVVNGHEIEMNQVEPPFQQVEYHLFGPKNLTRSMPSATSHAASAPVNKVPLRTFDQEISSSGAIKRILIVNRGEIACRVIDTCRKLGITSIAVYTESEAHSLHVKRADQAINLGPVDGLQGNPYQNIELLVKTALANKADAVHPGYGFLSENAGLSKRIQDAGLQFLGPSPNSMAVLGDKRSAKQYLLKHAPQVPLIPGYNGSEQNPDQLLSQADRIGFPILIKASAGGGGKGMRIVRERQRFADELERAKSEAQRSFGSSDCILEKYIERSKHVEIQILGDRYGTVVSLLDRECSIQRRHQKVIEEAPSPWLSPDLRKQMSTTAVLIGNLLKYESAGTVEFIIDIDTANYYFLEVNTRIQVEHPITEETVGLDIVALQVYIAGGGRLDALGYLNNGMAPQVGHAIECRLCAEDPARDFMPDLGTIVRWTPATEILPASESEHVRFETGIETGSQISINFDSLVAKIVVWAPTRELAITKMVKMLSHTVCIGVRSNQSFLQACLLHPRFHDPAYTTSFIPDLMETLLKNPFVPSLLEATQLLTLAPSLHRRMAQAASRSRPFSSISHGFRNQKADPANVQADVVQVPRQSNCAFIVEWPSQGFQLREARTRAVNIIPLSNPNENTSATEEEEEKSSLMLARQYNRLSSQVRKLNSSTDCTSQHQARIQTRRSAIFQESPTLSWDLKDFVLEVDAERYFVYAAISSSTSVSDAGGYQKFHAHIPALGTNVEYYLYSLLSYGESLRASAKALSAALEANPRAPMPCKVLSVSKKDGDVIDAGEVGMVVESMKMEMNVLANTKGTFKAKFQQGDAVEEGSVLFTVT</sequence>
<feature type="domain" description="CoA carboxyltransferase N-terminal" evidence="13">
    <location>
        <begin position="115"/>
        <end position="264"/>
    </location>
</feature>
<evidence type="ECO:0000256" key="8">
    <source>
        <dbReference type="ARBA" id="ARBA00023268"/>
    </source>
</evidence>
<dbReference type="InterPro" id="IPR011761">
    <property type="entry name" value="ATP-grasp"/>
</dbReference>